<dbReference type="EMBL" id="JAEFCI010012489">
    <property type="protein sequence ID" value="KAG5455968.1"/>
    <property type="molecule type" value="Genomic_DNA"/>
</dbReference>
<evidence type="ECO:0000256" key="3">
    <source>
        <dbReference type="ARBA" id="ARBA00022692"/>
    </source>
</evidence>
<evidence type="ECO:0000259" key="7">
    <source>
        <dbReference type="Pfam" id="PF13396"/>
    </source>
</evidence>
<comment type="caution">
    <text evidence="8">The sequence shown here is derived from an EMBL/GenBank/DDBJ whole genome shotgun (WGS) entry which is preliminary data.</text>
</comment>
<comment type="subcellular location">
    <subcellularLocation>
        <location evidence="1">Cell membrane</location>
        <topology evidence="1">Multi-pass membrane protein</topology>
    </subcellularLocation>
</comment>
<dbReference type="InterPro" id="IPR027379">
    <property type="entry name" value="CLS_N"/>
</dbReference>
<feature type="transmembrane region" description="Helical" evidence="6">
    <location>
        <begin position="12"/>
        <end position="33"/>
    </location>
</feature>
<accession>A0A8H7ZM45</accession>
<dbReference type="Proteomes" id="UP000673691">
    <property type="component" value="Unassembled WGS sequence"/>
</dbReference>
<keyword evidence="3 6" id="KW-0812">Transmembrane</keyword>
<evidence type="ECO:0000256" key="1">
    <source>
        <dbReference type="ARBA" id="ARBA00004651"/>
    </source>
</evidence>
<proteinExistence type="predicted"/>
<protein>
    <recommendedName>
        <fullName evidence="7">Cardiolipin synthase N-terminal domain-containing protein</fullName>
    </recommendedName>
</protein>
<evidence type="ECO:0000256" key="6">
    <source>
        <dbReference type="SAM" id="Phobius"/>
    </source>
</evidence>
<evidence type="ECO:0000256" key="4">
    <source>
        <dbReference type="ARBA" id="ARBA00022989"/>
    </source>
</evidence>
<evidence type="ECO:0000256" key="5">
    <source>
        <dbReference type="ARBA" id="ARBA00023136"/>
    </source>
</evidence>
<gene>
    <name evidence="8" type="ORF">BJ554DRAFT_4422</name>
</gene>
<sequence>PDFALAAARDVGLQVTGGFFSVVLLALDVVAVAEVLQSDRRFLEKFLWTLGIFVFPFLGLLA</sequence>
<feature type="non-terminal residue" evidence="8">
    <location>
        <position position="1"/>
    </location>
</feature>
<keyword evidence="2" id="KW-1003">Cell membrane</keyword>
<reference evidence="8 9" key="1">
    <citation type="journal article" name="Sci. Rep.">
        <title>Genome-scale phylogenetic analyses confirm Olpidium as the closest living zoosporic fungus to the non-flagellated, terrestrial fungi.</title>
        <authorList>
            <person name="Chang Y."/>
            <person name="Rochon D."/>
            <person name="Sekimoto S."/>
            <person name="Wang Y."/>
            <person name="Chovatia M."/>
            <person name="Sandor L."/>
            <person name="Salamov A."/>
            <person name="Grigoriev I.V."/>
            <person name="Stajich J.E."/>
            <person name="Spatafora J.W."/>
        </authorList>
    </citation>
    <scope>NUCLEOTIDE SEQUENCE [LARGE SCALE GENOMIC DNA]</scope>
    <source>
        <strain evidence="8">S191</strain>
    </source>
</reference>
<dbReference type="GO" id="GO:0005886">
    <property type="term" value="C:plasma membrane"/>
    <property type="evidence" value="ECO:0007669"/>
    <property type="project" value="UniProtKB-SubCell"/>
</dbReference>
<name>A0A8H7ZM45_9FUNG</name>
<evidence type="ECO:0000256" key="2">
    <source>
        <dbReference type="ARBA" id="ARBA00022475"/>
    </source>
</evidence>
<dbReference type="AlphaFoldDB" id="A0A8H7ZM45"/>
<dbReference type="Pfam" id="PF13396">
    <property type="entry name" value="PLDc_N"/>
    <property type="match status" value="1"/>
</dbReference>
<evidence type="ECO:0000313" key="9">
    <source>
        <dbReference type="Proteomes" id="UP000673691"/>
    </source>
</evidence>
<feature type="domain" description="Cardiolipin synthase N-terminal" evidence="7">
    <location>
        <begin position="26"/>
        <end position="62"/>
    </location>
</feature>
<keyword evidence="5 6" id="KW-0472">Membrane</keyword>
<organism evidence="8 9">
    <name type="scientific">Olpidium bornovanus</name>
    <dbReference type="NCBI Taxonomy" id="278681"/>
    <lineage>
        <taxon>Eukaryota</taxon>
        <taxon>Fungi</taxon>
        <taxon>Fungi incertae sedis</taxon>
        <taxon>Olpidiomycota</taxon>
        <taxon>Olpidiomycotina</taxon>
        <taxon>Olpidiomycetes</taxon>
        <taxon>Olpidiales</taxon>
        <taxon>Olpidiaceae</taxon>
        <taxon>Olpidium</taxon>
    </lineage>
</organism>
<evidence type="ECO:0000313" key="8">
    <source>
        <dbReference type="EMBL" id="KAG5455968.1"/>
    </source>
</evidence>
<keyword evidence="4 6" id="KW-1133">Transmembrane helix</keyword>
<keyword evidence="9" id="KW-1185">Reference proteome</keyword>
<feature type="transmembrane region" description="Helical" evidence="6">
    <location>
        <begin position="45"/>
        <end position="61"/>
    </location>
</feature>